<feature type="domain" description="AAA+ ATPase" evidence="6">
    <location>
        <begin position="690"/>
        <end position="824"/>
    </location>
</feature>
<comment type="caution">
    <text evidence="7">The sequence shown here is derived from an EMBL/GenBank/DDBJ whole genome shotgun (WGS) entry which is preliminary data.</text>
</comment>
<dbReference type="EMBL" id="RCNU01000002">
    <property type="protein sequence ID" value="RWQ98078.1"/>
    <property type="molecule type" value="Genomic_DNA"/>
</dbReference>
<feature type="region of interest" description="Disordered" evidence="5">
    <location>
        <begin position="386"/>
        <end position="411"/>
    </location>
</feature>
<evidence type="ECO:0000256" key="1">
    <source>
        <dbReference type="ARBA" id="ARBA00004572"/>
    </source>
</evidence>
<dbReference type="GO" id="GO:0005524">
    <property type="term" value="F:ATP binding"/>
    <property type="evidence" value="ECO:0007669"/>
    <property type="project" value="UniProtKB-KW"/>
</dbReference>
<comment type="subcellular location">
    <subcellularLocation>
        <location evidence="1">Mitochondrion outer membrane</location>
        <topology evidence="1">Single-pass membrane protein</topology>
    </subcellularLocation>
</comment>
<keyword evidence="2" id="KW-0547">Nucleotide-binding</keyword>
<feature type="compositionally biased region" description="Low complexity" evidence="5">
    <location>
        <begin position="46"/>
        <end position="60"/>
    </location>
</feature>
<dbReference type="PANTHER" id="PTHR45644:SF56">
    <property type="entry name" value="AAA ATPASE, PUTATIVE (AFU_ORTHOLOGUE AFUA_2G12920)-RELATED"/>
    <property type="match status" value="1"/>
</dbReference>
<dbReference type="GO" id="GO:0005741">
    <property type="term" value="C:mitochondrial outer membrane"/>
    <property type="evidence" value="ECO:0007669"/>
    <property type="project" value="UniProtKB-SubCell"/>
</dbReference>
<evidence type="ECO:0000256" key="5">
    <source>
        <dbReference type="SAM" id="MobiDB-lite"/>
    </source>
</evidence>
<organism evidence="7 8">
    <name type="scientific">Byssochlamys spectabilis</name>
    <name type="common">Paecilomyces variotii</name>
    <dbReference type="NCBI Taxonomy" id="264951"/>
    <lineage>
        <taxon>Eukaryota</taxon>
        <taxon>Fungi</taxon>
        <taxon>Dikarya</taxon>
        <taxon>Ascomycota</taxon>
        <taxon>Pezizomycotina</taxon>
        <taxon>Eurotiomycetes</taxon>
        <taxon>Eurotiomycetidae</taxon>
        <taxon>Eurotiales</taxon>
        <taxon>Thermoascaceae</taxon>
        <taxon>Paecilomyces</taxon>
    </lineage>
</organism>
<accession>A0A443I204</accession>
<dbReference type="InterPro" id="IPR003593">
    <property type="entry name" value="AAA+_ATPase"/>
</dbReference>
<dbReference type="Gene3D" id="3.40.50.300">
    <property type="entry name" value="P-loop containing nucleotide triphosphate hydrolases"/>
    <property type="match status" value="1"/>
</dbReference>
<dbReference type="InterPro" id="IPR027417">
    <property type="entry name" value="P-loop_NTPase"/>
</dbReference>
<dbReference type="InterPro" id="IPR056027">
    <property type="entry name" value="DUF7608"/>
</dbReference>
<dbReference type="GO" id="GO:0016887">
    <property type="term" value="F:ATP hydrolysis activity"/>
    <property type="evidence" value="ECO:0007669"/>
    <property type="project" value="InterPro"/>
</dbReference>
<dbReference type="Pfam" id="PF17862">
    <property type="entry name" value="AAA_lid_3"/>
    <property type="match status" value="1"/>
</dbReference>
<reference evidence="7 8" key="1">
    <citation type="journal article" date="2018" name="Front. Microbiol.">
        <title>Genomic and genetic insights into a cosmopolitan fungus, Paecilomyces variotii (Eurotiales).</title>
        <authorList>
            <person name="Urquhart A.S."/>
            <person name="Mondo S.J."/>
            <person name="Makela M.R."/>
            <person name="Hane J.K."/>
            <person name="Wiebenga A."/>
            <person name="He G."/>
            <person name="Mihaltcheva S."/>
            <person name="Pangilinan J."/>
            <person name="Lipzen A."/>
            <person name="Barry K."/>
            <person name="de Vries R.P."/>
            <person name="Grigoriev I.V."/>
            <person name="Idnurm A."/>
        </authorList>
    </citation>
    <scope>NUCLEOTIDE SEQUENCE [LARGE SCALE GENOMIC DNA]</scope>
    <source>
        <strain evidence="7 8">CBS 101075</strain>
    </source>
</reference>
<evidence type="ECO:0000259" key="6">
    <source>
        <dbReference type="SMART" id="SM00382"/>
    </source>
</evidence>
<dbReference type="Gene3D" id="1.10.8.60">
    <property type="match status" value="1"/>
</dbReference>
<dbReference type="AlphaFoldDB" id="A0A443I204"/>
<dbReference type="Pfam" id="PF24581">
    <property type="entry name" value="DUF7608"/>
    <property type="match status" value="1"/>
</dbReference>
<dbReference type="Proteomes" id="UP000283841">
    <property type="component" value="Unassembled WGS sequence"/>
</dbReference>
<evidence type="ECO:0000256" key="4">
    <source>
        <dbReference type="ARBA" id="ARBA00022840"/>
    </source>
</evidence>
<feature type="compositionally biased region" description="Low complexity" evidence="5">
    <location>
        <begin position="80"/>
        <end position="92"/>
    </location>
</feature>
<dbReference type="Pfam" id="PF00004">
    <property type="entry name" value="AAA"/>
    <property type="match status" value="1"/>
</dbReference>
<dbReference type="InterPro" id="IPR051701">
    <property type="entry name" value="Mito_OM_Translocase_MSP1"/>
</dbReference>
<dbReference type="SUPFAM" id="SSF52540">
    <property type="entry name" value="P-loop containing nucleoside triphosphate hydrolases"/>
    <property type="match status" value="1"/>
</dbReference>
<dbReference type="GeneID" id="39599206"/>
<dbReference type="SMART" id="SM00382">
    <property type="entry name" value="AAA"/>
    <property type="match status" value="1"/>
</dbReference>
<sequence>MHPSMHPRLLSPLIRPCRFIARRRYPVVVVPAARRFHISRRWLATAPADPNGPADPAASDVSGEVPPAEAQAVNAEGGESTTPSSRSPARTSNGPSSPYGSAVRRAMRNRKPAREFMRPAATVPSWFYERNTVSNSGGQSSERQSPQQVGFGQPGSDVGETTTNNLASGGNDGNDGGASEPAGSEERYMLSPAVWEELLASVKAGLRLPAAKYVNEPAALKSHLVLQYPGNDGILFLDAVVKRLGQSLGANVVTLNAQDIAQLCSEQDIADTGMTSAIRSLGYDVYRPISNVSWQESDEANDVEGDDADIDIAARPSRQDLSAPKFIPVENPRDLAIIPMPNWLGLKALVSTLGVSAGDSSADRGGAKGAEHRWSQLLNELIAPVTPKDRPVSTETAPSTTETDVPESRQATQHPDVIIQIQDYRDIQATREGSKFITLLQSVIREKRKEGARVLLVGTVAREVFTPGGKDTSRFIQMSLDDNFSKTLVVTPAMDPDAVEKIFTEDRKRRTMEINIRHLQEMLRIRVDEQSISADDDVLTTWTWPLDDETVKKSGINERYWTYNHVHWVTTLALGCAEPEEKLGLRHIQRGIELMQRTDRIKNDWLQQRSPKPSQGEPEADREQSLKALRKTCNTHEKKLLNGVVDAKSIRTTFADVHVPPETIDALKTLTSLSLVRPEAFTYGVLATDKIPGLLLYGPPGTGKTLLAKAVARESGATVLEVSGSEVYDMYVGEGEKNVKAIFTLAKKLSPCVVFIDEADAIFCSRTGASTRTSHRELINQFLREWDGMNDMSAFIMVATNRPFDLDDAVLRRLPRRLLVDLPTEKDREAILRIHLKEEVLDPAVDLAELARRTPLYSGSDLKNLCVAAALACVREENDLAAQHQGPEPYQYPERRVLQLKHFERGMEEISASVNEDMSSLSAIRKFDEKYGDRKGRRKKGPSWGFTPPGEAQTSADTARVRT</sequence>
<name>A0A443I204_BYSSP</name>
<evidence type="ECO:0000313" key="8">
    <source>
        <dbReference type="Proteomes" id="UP000283841"/>
    </source>
</evidence>
<dbReference type="RefSeq" id="XP_028487723.1">
    <property type="nucleotide sequence ID" value="XM_028629929.1"/>
</dbReference>
<feature type="region of interest" description="Disordered" evidence="5">
    <location>
        <begin position="931"/>
        <end position="963"/>
    </location>
</feature>
<evidence type="ECO:0000313" key="7">
    <source>
        <dbReference type="EMBL" id="RWQ98078.1"/>
    </source>
</evidence>
<keyword evidence="3" id="KW-0472">Membrane</keyword>
<dbReference type="InterPro" id="IPR041569">
    <property type="entry name" value="AAA_lid_3"/>
</dbReference>
<keyword evidence="8" id="KW-1185">Reference proteome</keyword>
<dbReference type="STRING" id="264951.A0A443I204"/>
<dbReference type="PANTHER" id="PTHR45644">
    <property type="entry name" value="AAA ATPASE, PUTATIVE (AFU_ORTHOLOGUE AFUA_2G12920)-RELATED-RELATED"/>
    <property type="match status" value="1"/>
</dbReference>
<protein>
    <submittedName>
        <fullName evidence="7">Spastin</fullName>
    </submittedName>
</protein>
<feature type="region of interest" description="Disordered" evidence="5">
    <location>
        <begin position="132"/>
        <end position="185"/>
    </location>
</feature>
<evidence type="ECO:0000256" key="3">
    <source>
        <dbReference type="ARBA" id="ARBA00022787"/>
    </source>
</evidence>
<keyword evidence="3" id="KW-1000">Mitochondrion outer membrane</keyword>
<feature type="compositionally biased region" description="Polar residues" evidence="5">
    <location>
        <begin position="393"/>
        <end position="411"/>
    </location>
</feature>
<dbReference type="InterPro" id="IPR003959">
    <property type="entry name" value="ATPase_AAA_core"/>
</dbReference>
<feature type="region of interest" description="Disordered" evidence="5">
    <location>
        <begin position="603"/>
        <end position="624"/>
    </location>
</feature>
<evidence type="ECO:0000256" key="2">
    <source>
        <dbReference type="ARBA" id="ARBA00022741"/>
    </source>
</evidence>
<feature type="compositionally biased region" description="Polar residues" evidence="5">
    <location>
        <begin position="132"/>
        <end position="150"/>
    </location>
</feature>
<keyword evidence="4" id="KW-0067">ATP-binding</keyword>
<gene>
    <name evidence="7" type="ORF">C8Q69DRAFT_457699</name>
</gene>
<feature type="region of interest" description="Disordered" evidence="5">
    <location>
        <begin position="46"/>
        <end position="116"/>
    </location>
</feature>
<proteinExistence type="predicted"/>
<keyword evidence="3" id="KW-0496">Mitochondrion</keyword>
<dbReference type="VEuPathDB" id="FungiDB:C8Q69DRAFT_457699"/>